<evidence type="ECO:0008006" key="3">
    <source>
        <dbReference type="Google" id="ProtNLM"/>
    </source>
</evidence>
<dbReference type="STRING" id="197461.A3843_08455"/>
<dbReference type="EMBL" id="LVVZ01000014">
    <property type="protein sequence ID" value="OKL44411.1"/>
    <property type="molecule type" value="Genomic_DNA"/>
</dbReference>
<proteinExistence type="predicted"/>
<keyword evidence="2" id="KW-1185">Reference proteome</keyword>
<evidence type="ECO:0000313" key="2">
    <source>
        <dbReference type="Proteomes" id="UP000185783"/>
    </source>
</evidence>
<organism evidence="1 2">
    <name type="scientific">Pseudovibrio exalbescens</name>
    <dbReference type="NCBI Taxonomy" id="197461"/>
    <lineage>
        <taxon>Bacteria</taxon>
        <taxon>Pseudomonadati</taxon>
        <taxon>Pseudomonadota</taxon>
        <taxon>Alphaproteobacteria</taxon>
        <taxon>Hyphomicrobiales</taxon>
        <taxon>Stappiaceae</taxon>
        <taxon>Pseudovibrio</taxon>
    </lineage>
</organism>
<dbReference type="InterPro" id="IPR018775">
    <property type="entry name" value="RlaP"/>
</dbReference>
<accession>A0A1U7JID3</accession>
<name>A0A1U7JID3_9HYPH</name>
<sequence length="274" mass="31046">MSGPENDEPNKTTSSAEVNRHLDRLAEAHSICILHAANPHLLVQGTAAVGGLPTSRFVFVRSIEHYLSLFPRDEQLEDEGIDPTDILGWDLRKALIATLQGDPTALEWLRIEPCDLSLPGFRDRFVDFALEHGDSVRFALSHLNRLMWFHRRYKGHPQGEMVPEKIIALLRPALSLRWYSQHKLEGLPPAQLRGLLDDVFIRPVLRGEIMELLDRQKNGELKDLEQIPPAIGELLLAEIEAGPALATRKKRPFTRHIMQEADRFFLKWAVAGKG</sequence>
<evidence type="ECO:0000313" key="1">
    <source>
        <dbReference type="EMBL" id="OKL44411.1"/>
    </source>
</evidence>
<dbReference type="AlphaFoldDB" id="A0A1U7JID3"/>
<gene>
    <name evidence="1" type="ORF">A3843_08455</name>
</gene>
<dbReference type="Proteomes" id="UP000185783">
    <property type="component" value="Unassembled WGS sequence"/>
</dbReference>
<reference evidence="1 2" key="1">
    <citation type="submission" date="2016-03" db="EMBL/GenBank/DDBJ databases">
        <title>Genome sequence of Nesiotobacter sp. nov., a moderately halophilic alphaproteobacterium isolated from the Yellow Sea, China.</title>
        <authorList>
            <person name="Zhang G."/>
            <person name="Zhang R."/>
        </authorList>
    </citation>
    <scope>NUCLEOTIDE SEQUENCE [LARGE SCALE GENOMIC DNA]</scope>
    <source>
        <strain evidence="1 2">WB1-6</strain>
    </source>
</reference>
<protein>
    <recommendedName>
        <fullName evidence="3">Nucleotidyltransferase</fullName>
    </recommendedName>
</protein>
<dbReference type="Pfam" id="PF10127">
    <property type="entry name" value="RlaP"/>
    <property type="match status" value="1"/>
</dbReference>
<comment type="caution">
    <text evidence="1">The sequence shown here is derived from an EMBL/GenBank/DDBJ whole genome shotgun (WGS) entry which is preliminary data.</text>
</comment>